<proteinExistence type="predicted"/>
<accession>A0A5N5FA20</accession>
<sequence length="269" mass="29774">MSNLIRSRKAVMTAPRSIPPPPPSAATALAEMDHSPVDLVGPGVSQAPMSSASSVVLPVSAKRGHRRPCTPNTTSASTTNASGSQQGKQHSALAHDIGHVLFTEWYKQWKSDLHQYFETFDDSQVTLEEGCPKEFDDWEENWVWFCNHSQEPDYKKAKANKINWGKKTLLHHSGSRPFSYRMEAQRQGGSNFPEIDVFGYVYVQPKDELAESLHVNDDDGEKAVGSSGSQLPTSSQDSAQVCGSPRGCRVPDRYRDLRLDSQVEAEDVL</sequence>
<dbReference type="Proteomes" id="UP000327157">
    <property type="component" value="Chromosome 7"/>
</dbReference>
<name>A0A5N5FA20_9ROSA</name>
<feature type="region of interest" description="Disordered" evidence="1">
    <location>
        <begin position="1"/>
        <end position="27"/>
    </location>
</feature>
<evidence type="ECO:0000313" key="3">
    <source>
        <dbReference type="Proteomes" id="UP000327157"/>
    </source>
</evidence>
<dbReference type="EMBL" id="SMOL01000781">
    <property type="protein sequence ID" value="KAB2595394.1"/>
    <property type="molecule type" value="Genomic_DNA"/>
</dbReference>
<feature type="region of interest" description="Disordered" evidence="1">
    <location>
        <begin position="59"/>
        <end position="90"/>
    </location>
</feature>
<reference evidence="2 3" key="3">
    <citation type="submission" date="2019-11" db="EMBL/GenBank/DDBJ databases">
        <title>A de novo genome assembly of a pear dwarfing rootstock.</title>
        <authorList>
            <person name="Wang F."/>
            <person name="Wang J."/>
            <person name="Li S."/>
            <person name="Zhang Y."/>
            <person name="Fang M."/>
            <person name="Ma L."/>
            <person name="Zhao Y."/>
            <person name="Jiang S."/>
        </authorList>
    </citation>
    <scope>NUCLEOTIDE SEQUENCE [LARGE SCALE GENOMIC DNA]</scope>
    <source>
        <strain evidence="2">S2</strain>
        <tissue evidence="2">Leaf</tissue>
    </source>
</reference>
<gene>
    <name evidence="2" type="ORF">D8674_030844</name>
</gene>
<evidence type="ECO:0000313" key="2">
    <source>
        <dbReference type="EMBL" id="KAB2595394.1"/>
    </source>
</evidence>
<feature type="compositionally biased region" description="Polar residues" evidence="1">
    <location>
        <begin position="226"/>
        <end position="241"/>
    </location>
</feature>
<keyword evidence="3" id="KW-1185">Reference proteome</keyword>
<evidence type="ECO:0000256" key="1">
    <source>
        <dbReference type="SAM" id="MobiDB-lite"/>
    </source>
</evidence>
<reference evidence="2 3" key="1">
    <citation type="submission" date="2019-09" db="EMBL/GenBank/DDBJ databases">
        <authorList>
            <person name="Ou C."/>
        </authorList>
    </citation>
    <scope>NUCLEOTIDE SEQUENCE [LARGE SCALE GENOMIC DNA]</scope>
    <source>
        <strain evidence="2">S2</strain>
        <tissue evidence="2">Leaf</tissue>
    </source>
</reference>
<organism evidence="2 3">
    <name type="scientific">Pyrus ussuriensis x Pyrus communis</name>
    <dbReference type="NCBI Taxonomy" id="2448454"/>
    <lineage>
        <taxon>Eukaryota</taxon>
        <taxon>Viridiplantae</taxon>
        <taxon>Streptophyta</taxon>
        <taxon>Embryophyta</taxon>
        <taxon>Tracheophyta</taxon>
        <taxon>Spermatophyta</taxon>
        <taxon>Magnoliopsida</taxon>
        <taxon>eudicotyledons</taxon>
        <taxon>Gunneridae</taxon>
        <taxon>Pentapetalae</taxon>
        <taxon>rosids</taxon>
        <taxon>fabids</taxon>
        <taxon>Rosales</taxon>
        <taxon>Rosaceae</taxon>
        <taxon>Amygdaloideae</taxon>
        <taxon>Maleae</taxon>
        <taxon>Pyrus</taxon>
    </lineage>
</organism>
<dbReference type="AlphaFoldDB" id="A0A5N5FA20"/>
<comment type="caution">
    <text evidence="2">The sequence shown here is derived from an EMBL/GenBank/DDBJ whole genome shotgun (WGS) entry which is preliminary data.</text>
</comment>
<feature type="region of interest" description="Disordered" evidence="1">
    <location>
        <begin position="217"/>
        <end position="247"/>
    </location>
</feature>
<feature type="compositionally biased region" description="Low complexity" evidence="1">
    <location>
        <begin position="72"/>
        <end position="84"/>
    </location>
</feature>
<protein>
    <submittedName>
        <fullName evidence="2">Uncharacterized protein</fullName>
    </submittedName>
</protein>
<reference evidence="3" key="2">
    <citation type="submission" date="2019-10" db="EMBL/GenBank/DDBJ databases">
        <title>A de novo genome assembly of a pear dwarfing rootstock.</title>
        <authorList>
            <person name="Wang F."/>
            <person name="Wang J."/>
            <person name="Li S."/>
            <person name="Zhang Y."/>
            <person name="Fang M."/>
            <person name="Ma L."/>
            <person name="Zhao Y."/>
            <person name="Jiang S."/>
        </authorList>
    </citation>
    <scope>NUCLEOTIDE SEQUENCE [LARGE SCALE GENOMIC DNA]</scope>
</reference>